<dbReference type="GO" id="GO:0003700">
    <property type="term" value="F:DNA-binding transcription factor activity"/>
    <property type="evidence" value="ECO:0007669"/>
    <property type="project" value="InterPro"/>
</dbReference>
<dbReference type="STRING" id="224999.GCA_001485475_00399"/>
<dbReference type="Proteomes" id="UP000062160">
    <property type="component" value="Unassembled WGS sequence"/>
</dbReference>
<dbReference type="OrthoDB" id="9801546at2"/>
<dbReference type="GO" id="GO:0003677">
    <property type="term" value="F:DNA binding"/>
    <property type="evidence" value="ECO:0007669"/>
    <property type="project" value="UniProtKB-KW"/>
</dbReference>
<evidence type="ECO:0000259" key="4">
    <source>
        <dbReference type="PROSITE" id="PS50949"/>
    </source>
</evidence>
<dbReference type="InterPro" id="IPR036388">
    <property type="entry name" value="WH-like_DNA-bd_sf"/>
</dbReference>
<dbReference type="RefSeq" id="WP_059031487.1">
    <property type="nucleotide sequence ID" value="NZ_BSDN01000001.1"/>
</dbReference>
<evidence type="ECO:0000313" key="6">
    <source>
        <dbReference type="Proteomes" id="UP000062160"/>
    </source>
</evidence>
<evidence type="ECO:0000313" key="5">
    <source>
        <dbReference type="EMBL" id="GAQ24417.1"/>
    </source>
</evidence>
<dbReference type="Pfam" id="PF00392">
    <property type="entry name" value="GntR"/>
    <property type="match status" value="1"/>
</dbReference>
<keyword evidence="6" id="KW-1185">Reference proteome</keyword>
<feature type="domain" description="HTH gntR-type" evidence="4">
    <location>
        <begin position="11"/>
        <end position="79"/>
    </location>
</feature>
<dbReference type="PANTHER" id="PTHR38445">
    <property type="entry name" value="HTH-TYPE TRANSCRIPTIONAL REPRESSOR YTRA"/>
    <property type="match status" value="1"/>
</dbReference>
<evidence type="ECO:0000256" key="1">
    <source>
        <dbReference type="ARBA" id="ARBA00023015"/>
    </source>
</evidence>
<dbReference type="SMART" id="SM00345">
    <property type="entry name" value="HTH_GNTR"/>
    <property type="match status" value="1"/>
</dbReference>
<protein>
    <submittedName>
        <fullName evidence="5">GntR family transcriptional regulator</fullName>
    </submittedName>
</protein>
<evidence type="ECO:0000256" key="2">
    <source>
        <dbReference type="ARBA" id="ARBA00023125"/>
    </source>
</evidence>
<dbReference type="InterPro" id="IPR000524">
    <property type="entry name" value="Tscrpt_reg_HTH_GntR"/>
</dbReference>
<dbReference type="SUPFAM" id="SSF46785">
    <property type="entry name" value="Winged helix' DNA-binding domain"/>
    <property type="match status" value="1"/>
</dbReference>
<dbReference type="PROSITE" id="PS50949">
    <property type="entry name" value="HTH_GNTR"/>
    <property type="match status" value="1"/>
</dbReference>
<dbReference type="AlphaFoldDB" id="A0A0U9HKT5"/>
<dbReference type="Gene3D" id="1.10.10.10">
    <property type="entry name" value="Winged helix-like DNA-binding domain superfamily/Winged helix DNA-binding domain"/>
    <property type="match status" value="1"/>
</dbReference>
<dbReference type="PANTHER" id="PTHR38445:SF7">
    <property type="entry name" value="GNTR-FAMILY TRANSCRIPTIONAL REGULATOR"/>
    <property type="match status" value="1"/>
</dbReference>
<proteinExistence type="predicted"/>
<evidence type="ECO:0000256" key="3">
    <source>
        <dbReference type="ARBA" id="ARBA00023163"/>
    </source>
</evidence>
<keyword evidence="2" id="KW-0238">DNA-binding</keyword>
<dbReference type="InterPro" id="IPR036390">
    <property type="entry name" value="WH_DNA-bd_sf"/>
</dbReference>
<keyword evidence="1" id="KW-0805">Transcription regulation</keyword>
<reference evidence="5" key="1">
    <citation type="journal article" date="2016" name="Genome Announc.">
        <title>Draft Genome Sequence of the Syntrophic Lactate-Degrading Bacterium Tepidanaerobacter syntrophicus JLT.</title>
        <authorList>
            <person name="Matsuura N."/>
            <person name="Ohashi A."/>
            <person name="Tourlousse D.M."/>
            <person name="Sekiguchi Y."/>
        </authorList>
    </citation>
    <scope>NUCLEOTIDE SEQUENCE [LARGE SCALE GENOMIC DNA]</scope>
    <source>
        <strain evidence="5">JL</strain>
    </source>
</reference>
<sequence>MFIPISNNDPRPLYEQIFEGIKNKILTGELAPGDALPSIRQLAQDLKTSVITTKRAYFELEQQKLIVTRPGKGSFVADYDADKIASMRRAEIEQQMREIITEAKKNGVLKKELEEMFRKILEEEY</sequence>
<name>A0A0U9HKT5_9FIRM</name>
<dbReference type="EMBL" id="DF976999">
    <property type="protein sequence ID" value="GAQ24417.1"/>
    <property type="molecule type" value="Genomic_DNA"/>
</dbReference>
<dbReference type="CDD" id="cd07377">
    <property type="entry name" value="WHTH_GntR"/>
    <property type="match status" value="1"/>
</dbReference>
<gene>
    <name evidence="5" type="ORF">TSYNT_5244</name>
</gene>
<accession>A0A0U9HKT5</accession>
<keyword evidence="3" id="KW-0804">Transcription</keyword>
<organism evidence="5">
    <name type="scientific">Tepidanaerobacter syntrophicus</name>
    <dbReference type="NCBI Taxonomy" id="224999"/>
    <lineage>
        <taxon>Bacteria</taxon>
        <taxon>Bacillati</taxon>
        <taxon>Bacillota</taxon>
        <taxon>Clostridia</taxon>
        <taxon>Thermosediminibacterales</taxon>
        <taxon>Tepidanaerobacteraceae</taxon>
        <taxon>Tepidanaerobacter</taxon>
    </lineage>
</organism>